<feature type="domain" description="O-methyltransferase C-terminal" evidence="4">
    <location>
        <begin position="117"/>
        <end position="324"/>
    </location>
</feature>
<dbReference type="InterPro" id="IPR012967">
    <property type="entry name" value="COMT_dimerisation"/>
</dbReference>
<dbReference type="Gene3D" id="3.40.50.150">
    <property type="entry name" value="Vaccinia Virus protein VP39"/>
    <property type="match status" value="1"/>
</dbReference>
<evidence type="ECO:0000313" key="7">
    <source>
        <dbReference type="Proteomes" id="UP000676565"/>
    </source>
</evidence>
<dbReference type="InterPro" id="IPR036390">
    <property type="entry name" value="WH_DNA-bd_sf"/>
</dbReference>
<evidence type="ECO:0000256" key="1">
    <source>
        <dbReference type="ARBA" id="ARBA00022603"/>
    </source>
</evidence>
<dbReference type="GO" id="GO:0008168">
    <property type="term" value="F:methyltransferase activity"/>
    <property type="evidence" value="ECO:0007669"/>
    <property type="project" value="UniProtKB-KW"/>
</dbReference>
<gene>
    <name evidence="6" type="ORF">J8F10_22125</name>
</gene>
<proteinExistence type="predicted"/>
<dbReference type="SUPFAM" id="SSF46785">
    <property type="entry name" value="Winged helix' DNA-binding domain"/>
    <property type="match status" value="1"/>
</dbReference>
<comment type="caution">
    <text evidence="6">The sequence shown here is derived from an EMBL/GenBank/DDBJ whole genome shotgun (WGS) entry which is preliminary data.</text>
</comment>
<organism evidence="6 7">
    <name type="scientific">Gemmata palustris</name>
    <dbReference type="NCBI Taxonomy" id="2822762"/>
    <lineage>
        <taxon>Bacteria</taxon>
        <taxon>Pseudomonadati</taxon>
        <taxon>Planctomycetota</taxon>
        <taxon>Planctomycetia</taxon>
        <taxon>Gemmatales</taxon>
        <taxon>Gemmataceae</taxon>
        <taxon>Gemmata</taxon>
    </lineage>
</organism>
<dbReference type="EMBL" id="JAGKQQ010000001">
    <property type="protein sequence ID" value="MBP3957961.1"/>
    <property type="molecule type" value="Genomic_DNA"/>
</dbReference>
<keyword evidence="2" id="KW-0808">Transferase</keyword>
<dbReference type="SUPFAM" id="SSF53335">
    <property type="entry name" value="S-adenosyl-L-methionine-dependent methyltransferases"/>
    <property type="match status" value="1"/>
</dbReference>
<dbReference type="PANTHER" id="PTHR43712:SF2">
    <property type="entry name" value="O-METHYLTRANSFERASE CICE"/>
    <property type="match status" value="1"/>
</dbReference>
<accession>A0ABS5BW54</accession>
<dbReference type="InterPro" id="IPR036388">
    <property type="entry name" value="WH-like_DNA-bd_sf"/>
</dbReference>
<dbReference type="PIRSF" id="PIRSF005739">
    <property type="entry name" value="O-mtase"/>
    <property type="match status" value="1"/>
</dbReference>
<dbReference type="GO" id="GO:0032259">
    <property type="term" value="P:methylation"/>
    <property type="evidence" value="ECO:0007669"/>
    <property type="project" value="UniProtKB-KW"/>
</dbReference>
<reference evidence="6 7" key="1">
    <citation type="submission" date="2021-04" db="EMBL/GenBank/DDBJ databases">
        <authorList>
            <person name="Ivanova A."/>
        </authorList>
    </citation>
    <scope>NUCLEOTIDE SEQUENCE [LARGE SCALE GENOMIC DNA]</scope>
    <source>
        <strain evidence="6 7">G18</strain>
    </source>
</reference>
<dbReference type="Gene3D" id="1.10.10.10">
    <property type="entry name" value="Winged helix-like DNA-binding domain superfamily/Winged helix DNA-binding domain"/>
    <property type="match status" value="1"/>
</dbReference>
<keyword evidence="1 6" id="KW-0489">Methyltransferase</keyword>
<keyword evidence="3" id="KW-0949">S-adenosyl-L-methionine</keyword>
<dbReference type="Pfam" id="PF08100">
    <property type="entry name" value="Dimerisation"/>
    <property type="match status" value="1"/>
</dbReference>
<keyword evidence="7" id="KW-1185">Reference proteome</keyword>
<dbReference type="PROSITE" id="PS51683">
    <property type="entry name" value="SAM_OMT_II"/>
    <property type="match status" value="1"/>
</dbReference>
<dbReference type="Pfam" id="PF00891">
    <property type="entry name" value="Methyltransf_2"/>
    <property type="match status" value="1"/>
</dbReference>
<protein>
    <submittedName>
        <fullName evidence="6">Methyltransferase</fullName>
    </submittedName>
</protein>
<dbReference type="PANTHER" id="PTHR43712">
    <property type="entry name" value="PUTATIVE (AFU_ORTHOLOGUE AFUA_4G14580)-RELATED"/>
    <property type="match status" value="1"/>
</dbReference>
<evidence type="ECO:0000313" key="6">
    <source>
        <dbReference type="EMBL" id="MBP3957961.1"/>
    </source>
</evidence>
<feature type="domain" description="O-methyltransferase dimerisation" evidence="5">
    <location>
        <begin position="18"/>
        <end position="93"/>
    </location>
</feature>
<dbReference type="RefSeq" id="WP_210657514.1">
    <property type="nucleotide sequence ID" value="NZ_JAGKQQ010000001.1"/>
</dbReference>
<evidence type="ECO:0000259" key="4">
    <source>
        <dbReference type="Pfam" id="PF00891"/>
    </source>
</evidence>
<sequence>MTSPAPQAEPLPPQMVLMQMVFGKAVTQAVSVVARFNLADQMATGPKTAAELANAAGLNAKHLYRVLRALAGLGVLKGDDGGRFALTPVGELLRSDVPGSMRAIATYVCDPWSWKPWGDLAGSVRSGEPAFDRVFGEGVFDYFGKHPDEAATFNAGMTGFSQQAAAAMLKAYDFAPFNTIVDVGGGHGAILCAILGANAKARGIVFDAPQVVAGAHEPIKAAGLADRCRAEGGDFFKAVPAGGDLYVLKHIIHDWNDAKATQILTCVRAAIPATGKLLLMELVVPPGFPPHFAHVLDLEMMVVCDGKERTEPEYRELLAGAGFKLAHVAPTEGPHSLIEAVPV</sequence>
<evidence type="ECO:0000256" key="2">
    <source>
        <dbReference type="ARBA" id="ARBA00022679"/>
    </source>
</evidence>
<name>A0ABS5BW54_9BACT</name>
<evidence type="ECO:0000256" key="3">
    <source>
        <dbReference type="ARBA" id="ARBA00022691"/>
    </source>
</evidence>
<evidence type="ECO:0000259" key="5">
    <source>
        <dbReference type="Pfam" id="PF08100"/>
    </source>
</evidence>
<dbReference type="InterPro" id="IPR016461">
    <property type="entry name" value="COMT-like"/>
</dbReference>
<dbReference type="InterPro" id="IPR029063">
    <property type="entry name" value="SAM-dependent_MTases_sf"/>
</dbReference>
<dbReference type="InterPro" id="IPR001077">
    <property type="entry name" value="COMT_C"/>
</dbReference>
<dbReference type="Proteomes" id="UP000676565">
    <property type="component" value="Unassembled WGS sequence"/>
</dbReference>
<dbReference type="CDD" id="cd02440">
    <property type="entry name" value="AdoMet_MTases"/>
    <property type="match status" value="1"/>
</dbReference>